<name>A0ABS1DKK4_9PROT</name>
<dbReference type="InterPro" id="IPR025669">
    <property type="entry name" value="AAA_dom"/>
</dbReference>
<evidence type="ECO:0000313" key="3">
    <source>
        <dbReference type="Proteomes" id="UP001296873"/>
    </source>
</evidence>
<gene>
    <name evidence="2" type="ORF">CKO28_23875</name>
</gene>
<proteinExistence type="predicted"/>
<feature type="domain" description="AAA" evidence="1">
    <location>
        <begin position="20"/>
        <end position="195"/>
    </location>
</feature>
<dbReference type="EMBL" id="NRRL01000139">
    <property type="protein sequence ID" value="MBK1671050.1"/>
    <property type="molecule type" value="Genomic_DNA"/>
</dbReference>
<sequence>MSEKTQKVEETGARHGERARVFAIANQKGGVGKTTTAINLGTALAACDLKVLVVDLDPQGNASTGFGLTRGDRKRNIYKPLIEGGEVTGCVVPTHVPGLSLVPSAVDLSGAEVELAQADERETRLRSALAPLLGDYDYILVDCPPALGFLTLNAFTAADSVLVPLQAEFYALEGLSHLMRTIERVRRAFNPNLEIQGVVLTMYDKRNNLCDMVANDVREYLGDVVYDTVIPRNVRISEAPSHGKPVLLYDMKSTGAQAYIKLAGEMLRRLRGQADAPAMAG</sequence>
<dbReference type="SUPFAM" id="SSF52540">
    <property type="entry name" value="P-loop containing nucleoside triphosphate hydrolases"/>
    <property type="match status" value="1"/>
</dbReference>
<dbReference type="Pfam" id="PF13614">
    <property type="entry name" value="AAA_31"/>
    <property type="match status" value="1"/>
</dbReference>
<dbReference type="CDD" id="cd02042">
    <property type="entry name" value="ParAB_family"/>
    <property type="match status" value="1"/>
</dbReference>
<reference evidence="2 3" key="1">
    <citation type="journal article" date="2020" name="Microorganisms">
        <title>Osmotic Adaptation and Compatible Solute Biosynthesis of Phototrophic Bacteria as Revealed from Genome Analyses.</title>
        <authorList>
            <person name="Imhoff J.F."/>
            <person name="Rahn T."/>
            <person name="Kunzel S."/>
            <person name="Keller A."/>
            <person name="Neulinger S.C."/>
        </authorList>
    </citation>
    <scope>NUCLEOTIDE SEQUENCE [LARGE SCALE GENOMIC DNA]</scope>
    <source>
        <strain evidence="2 3">DSM 9895</strain>
    </source>
</reference>
<dbReference type="Proteomes" id="UP001296873">
    <property type="component" value="Unassembled WGS sequence"/>
</dbReference>
<dbReference type="InterPro" id="IPR027417">
    <property type="entry name" value="P-loop_NTPase"/>
</dbReference>
<organism evidence="2 3">
    <name type="scientific">Rhodovibrio sodomensis</name>
    <dbReference type="NCBI Taxonomy" id="1088"/>
    <lineage>
        <taxon>Bacteria</taxon>
        <taxon>Pseudomonadati</taxon>
        <taxon>Pseudomonadota</taxon>
        <taxon>Alphaproteobacteria</taxon>
        <taxon>Rhodospirillales</taxon>
        <taxon>Rhodovibrionaceae</taxon>
        <taxon>Rhodovibrio</taxon>
    </lineage>
</organism>
<dbReference type="PANTHER" id="PTHR13696:SF52">
    <property type="entry name" value="PARA FAMILY PROTEIN CT_582"/>
    <property type="match status" value="1"/>
</dbReference>
<evidence type="ECO:0000313" key="2">
    <source>
        <dbReference type="EMBL" id="MBK1671050.1"/>
    </source>
</evidence>
<dbReference type="InterPro" id="IPR050678">
    <property type="entry name" value="DNA_Partitioning_ATPase"/>
</dbReference>
<evidence type="ECO:0000259" key="1">
    <source>
        <dbReference type="Pfam" id="PF13614"/>
    </source>
</evidence>
<accession>A0ABS1DKK4</accession>
<protein>
    <submittedName>
        <fullName evidence="2">Chromosome partitioning protein ParA</fullName>
    </submittedName>
</protein>
<keyword evidence="3" id="KW-1185">Reference proteome</keyword>
<dbReference type="RefSeq" id="WP_200343510.1">
    <property type="nucleotide sequence ID" value="NZ_NRRL01000139.1"/>
</dbReference>
<dbReference type="Gene3D" id="3.40.50.300">
    <property type="entry name" value="P-loop containing nucleotide triphosphate hydrolases"/>
    <property type="match status" value="1"/>
</dbReference>
<dbReference type="PANTHER" id="PTHR13696">
    <property type="entry name" value="P-LOOP CONTAINING NUCLEOSIDE TRIPHOSPHATE HYDROLASE"/>
    <property type="match status" value="1"/>
</dbReference>
<comment type="caution">
    <text evidence="2">The sequence shown here is derived from an EMBL/GenBank/DDBJ whole genome shotgun (WGS) entry which is preliminary data.</text>
</comment>